<feature type="transmembrane region" description="Helical" evidence="5">
    <location>
        <begin position="44"/>
        <end position="69"/>
    </location>
</feature>
<evidence type="ECO:0000256" key="4">
    <source>
        <dbReference type="ARBA" id="ARBA00023136"/>
    </source>
</evidence>
<dbReference type="PANTHER" id="PTHR20855">
    <property type="entry name" value="ADIPOR/PROGESTIN RECEPTOR-RELATED"/>
    <property type="match status" value="1"/>
</dbReference>
<dbReference type="Proteomes" id="UP001208935">
    <property type="component" value="Unassembled WGS sequence"/>
</dbReference>
<evidence type="ECO:0000256" key="5">
    <source>
        <dbReference type="SAM" id="Phobius"/>
    </source>
</evidence>
<dbReference type="RefSeq" id="WP_265282572.1">
    <property type="nucleotide sequence ID" value="NZ_QZCW01000002.1"/>
</dbReference>
<evidence type="ECO:0000313" key="6">
    <source>
        <dbReference type="EMBL" id="MCW5322252.1"/>
    </source>
</evidence>
<organism evidence="6 7">
    <name type="scientific">Verminephrobacter aporrectodeae subsp. tuberculatae</name>
    <dbReference type="NCBI Taxonomy" id="1110392"/>
    <lineage>
        <taxon>Bacteria</taxon>
        <taxon>Pseudomonadati</taxon>
        <taxon>Pseudomonadota</taxon>
        <taxon>Betaproteobacteria</taxon>
        <taxon>Burkholderiales</taxon>
        <taxon>Comamonadaceae</taxon>
        <taxon>Verminephrobacter</taxon>
    </lineage>
</organism>
<name>A0ABT3KW80_9BURK</name>
<keyword evidence="7" id="KW-1185">Reference proteome</keyword>
<evidence type="ECO:0000313" key="7">
    <source>
        <dbReference type="Proteomes" id="UP001208935"/>
    </source>
</evidence>
<evidence type="ECO:0000256" key="1">
    <source>
        <dbReference type="ARBA" id="ARBA00004141"/>
    </source>
</evidence>
<reference evidence="7" key="1">
    <citation type="submission" date="2023-07" db="EMBL/GenBank/DDBJ databases">
        <title>Verminephrobacter genomes.</title>
        <authorList>
            <person name="Lund M.B."/>
        </authorList>
    </citation>
    <scope>NUCLEOTIDE SEQUENCE [LARGE SCALE GENOMIC DNA]</scope>
    <source>
        <strain evidence="7">AtM5-05</strain>
    </source>
</reference>
<sequence length="219" mass="22989">MPGSQGVHDAHEEAANSLSHGVALLGACLVVPELLRSARHVQGASYLGVLVFVVTMALLYAASTIYHALPPGRFKQCFLKLDHAAIYLFIAGSYTPFALGSPDDSLFNGIGLALVWLAAAAGFTLKVLSRLASPLLSTALYVVMGWLVLLAALPLMGHVPAVSAAWLVIGGAAYTLGLVFLAFDATVRYAHAVWHGFVAAGTACHTLALLSSLSHPWRS</sequence>
<keyword evidence="2 5" id="KW-0812">Transmembrane</keyword>
<evidence type="ECO:0000256" key="3">
    <source>
        <dbReference type="ARBA" id="ARBA00022989"/>
    </source>
</evidence>
<evidence type="ECO:0000256" key="2">
    <source>
        <dbReference type="ARBA" id="ARBA00022692"/>
    </source>
</evidence>
<keyword evidence="4 5" id="KW-0472">Membrane</keyword>
<dbReference type="Pfam" id="PF03006">
    <property type="entry name" value="HlyIII"/>
    <property type="match status" value="1"/>
</dbReference>
<dbReference type="GeneID" id="77320490"/>
<protein>
    <submittedName>
        <fullName evidence="6">Hemolysin III family protein</fullName>
    </submittedName>
</protein>
<keyword evidence="3 5" id="KW-1133">Transmembrane helix</keyword>
<dbReference type="PANTHER" id="PTHR20855:SF3">
    <property type="entry name" value="LD03007P"/>
    <property type="match status" value="1"/>
</dbReference>
<comment type="caution">
    <text evidence="6">The sequence shown here is derived from an EMBL/GenBank/DDBJ whole genome shotgun (WGS) entry which is preliminary data.</text>
</comment>
<feature type="transmembrane region" description="Helical" evidence="5">
    <location>
        <begin position="105"/>
        <end position="128"/>
    </location>
</feature>
<proteinExistence type="predicted"/>
<dbReference type="InterPro" id="IPR004254">
    <property type="entry name" value="AdipoR/HlyIII-related"/>
</dbReference>
<comment type="subcellular location">
    <subcellularLocation>
        <location evidence="1">Membrane</location>
        <topology evidence="1">Multi-pass membrane protein</topology>
    </subcellularLocation>
</comment>
<dbReference type="EMBL" id="QZCW01000002">
    <property type="protein sequence ID" value="MCW5322252.1"/>
    <property type="molecule type" value="Genomic_DNA"/>
</dbReference>
<accession>A0ABT3KW80</accession>
<feature type="transmembrane region" description="Helical" evidence="5">
    <location>
        <begin position="192"/>
        <end position="213"/>
    </location>
</feature>
<feature type="transmembrane region" description="Helical" evidence="5">
    <location>
        <begin position="163"/>
        <end position="183"/>
    </location>
</feature>
<feature type="transmembrane region" description="Helical" evidence="5">
    <location>
        <begin position="135"/>
        <end position="157"/>
    </location>
</feature>
<gene>
    <name evidence="6" type="ORF">D5039_14160</name>
</gene>